<dbReference type="PANTHER" id="PTHR24276:SF91">
    <property type="entry name" value="AT26814P-RELATED"/>
    <property type="match status" value="1"/>
</dbReference>
<keyword evidence="3" id="KW-0378">Hydrolase</keyword>
<dbReference type="InterPro" id="IPR050430">
    <property type="entry name" value="Peptidase_S1"/>
</dbReference>
<evidence type="ECO:0000256" key="2">
    <source>
        <dbReference type="ARBA" id="ARBA00023157"/>
    </source>
</evidence>
<proteinExistence type="inferred from homology"/>
<dbReference type="Pfam" id="PF00089">
    <property type="entry name" value="Trypsin"/>
    <property type="match status" value="1"/>
</dbReference>
<dbReference type="InterPro" id="IPR033116">
    <property type="entry name" value="TRYPSIN_SER"/>
</dbReference>
<keyword evidence="2" id="KW-1015">Disulfide bond</keyword>
<comment type="similarity">
    <text evidence="1">Belongs to the peptidase S1 family.</text>
</comment>
<dbReference type="InterPro" id="IPR018114">
    <property type="entry name" value="TRYPSIN_HIS"/>
</dbReference>
<keyword evidence="3 5" id="KW-0645">Protease</keyword>
<dbReference type="PANTHER" id="PTHR24276">
    <property type="entry name" value="POLYSERASE-RELATED"/>
    <property type="match status" value="1"/>
</dbReference>
<dbReference type="Gene3D" id="2.40.10.10">
    <property type="entry name" value="Trypsin-like serine proteases"/>
    <property type="match status" value="1"/>
</dbReference>
<evidence type="ECO:0000259" key="4">
    <source>
        <dbReference type="PROSITE" id="PS50240"/>
    </source>
</evidence>
<keyword evidence="3" id="KW-0720">Serine protease</keyword>
<name>A0A061R880_9CHLO</name>
<dbReference type="SUPFAM" id="SSF50494">
    <property type="entry name" value="Trypsin-like serine proteases"/>
    <property type="match status" value="1"/>
</dbReference>
<feature type="domain" description="Peptidase S1" evidence="4">
    <location>
        <begin position="59"/>
        <end position="288"/>
    </location>
</feature>
<dbReference type="PROSITE" id="PS00135">
    <property type="entry name" value="TRYPSIN_SER"/>
    <property type="match status" value="1"/>
</dbReference>
<dbReference type="FunFam" id="2.40.10.10:FF:000002">
    <property type="entry name" value="Transmembrane protease serine"/>
    <property type="match status" value="1"/>
</dbReference>
<dbReference type="PRINTS" id="PR00722">
    <property type="entry name" value="CHYMOTRYPSIN"/>
</dbReference>
<dbReference type="InterPro" id="IPR001254">
    <property type="entry name" value="Trypsin_dom"/>
</dbReference>
<reference evidence="5" key="1">
    <citation type="submission" date="2014-05" db="EMBL/GenBank/DDBJ databases">
        <title>The transcriptome of the halophilic microalga Tetraselmis sp. GSL018 isolated from the Great Salt Lake, Utah.</title>
        <authorList>
            <person name="Jinkerson R.E."/>
            <person name="D'Adamo S."/>
            <person name="Posewitz M.C."/>
        </authorList>
    </citation>
    <scope>NUCLEOTIDE SEQUENCE</scope>
    <source>
        <strain evidence="5">GSL018</strain>
    </source>
</reference>
<organism evidence="5">
    <name type="scientific">Tetraselmis sp. GSL018</name>
    <dbReference type="NCBI Taxonomy" id="582737"/>
    <lineage>
        <taxon>Eukaryota</taxon>
        <taxon>Viridiplantae</taxon>
        <taxon>Chlorophyta</taxon>
        <taxon>core chlorophytes</taxon>
        <taxon>Chlorodendrophyceae</taxon>
        <taxon>Chlorodendrales</taxon>
        <taxon>Chlorodendraceae</taxon>
        <taxon>Tetraselmis</taxon>
    </lineage>
</organism>
<evidence type="ECO:0000313" key="5">
    <source>
        <dbReference type="EMBL" id="JAC66989.1"/>
    </source>
</evidence>
<evidence type="ECO:0000256" key="1">
    <source>
        <dbReference type="ARBA" id="ARBA00007664"/>
    </source>
</evidence>
<dbReference type="AlphaFoldDB" id="A0A061R880"/>
<protein>
    <submittedName>
        <fullName evidence="5">Serine protease like protein</fullName>
    </submittedName>
</protein>
<accession>A0A061R880</accession>
<evidence type="ECO:0000256" key="3">
    <source>
        <dbReference type="RuleBase" id="RU363034"/>
    </source>
</evidence>
<dbReference type="EMBL" id="GBEZ01019589">
    <property type="protein sequence ID" value="JAC66989.1"/>
    <property type="molecule type" value="Transcribed_RNA"/>
</dbReference>
<dbReference type="GO" id="GO:0006508">
    <property type="term" value="P:proteolysis"/>
    <property type="evidence" value="ECO:0007669"/>
    <property type="project" value="UniProtKB-KW"/>
</dbReference>
<dbReference type="InterPro" id="IPR043504">
    <property type="entry name" value="Peptidase_S1_PA_chymotrypsin"/>
</dbReference>
<dbReference type="PROSITE" id="PS50240">
    <property type="entry name" value="TRYPSIN_DOM"/>
    <property type="match status" value="1"/>
</dbReference>
<dbReference type="InterPro" id="IPR001314">
    <property type="entry name" value="Peptidase_S1A"/>
</dbReference>
<dbReference type="GO" id="GO:0004252">
    <property type="term" value="F:serine-type endopeptidase activity"/>
    <property type="evidence" value="ECO:0007669"/>
    <property type="project" value="InterPro"/>
</dbReference>
<dbReference type="SMART" id="SM00020">
    <property type="entry name" value="Tryp_SPc"/>
    <property type="match status" value="1"/>
</dbReference>
<gene>
    <name evidence="5" type="ORF">TSPGSL018_12284</name>
</gene>
<dbReference type="PROSITE" id="PS00134">
    <property type="entry name" value="TRYPSIN_HIS"/>
    <property type="match status" value="1"/>
</dbReference>
<dbReference type="CDD" id="cd00190">
    <property type="entry name" value="Tryp_SPc"/>
    <property type="match status" value="1"/>
</dbReference>
<dbReference type="InterPro" id="IPR009003">
    <property type="entry name" value="Peptidase_S1_PA"/>
</dbReference>
<sequence>MQTSCLERYIYSVLSLHFLVVECQNASRVPVSELPGGTPMSPFTSLPGEAEQGQLQPRIVGGWEAEPERYPYMVYLFGNGFLCGGTLISERAVLTAGHCEGFSRAYVGVHDLENPELTFYEERLVEQDIGHPRFEFEQVPDYDYRLLLLDSPSSSQPIRLDEGAVLTRLETQDGLTVLGWGALNDPGDGRQRASTVLMQTEVGYILRTSELCQSLETYLGESMICAYENGADACQGDSGGPLLLLSETSSQDVQIGIVSWGVGCARPNSPGVYASVSFAIDWIDSILDSWGERRPALDDSTPSSETYANPGRSSAFCEELPWFQDQGGNAAVCSMTYVREDDVPYSWESLPCTYDVSHREAAVKCVLSRARLCTLDELERGEVLNMGCRVNFKKVWSSTPCEYPSGKFFVARGTGWGKACVPGESAVGMVACCADSSGVGL</sequence>